<dbReference type="InterPro" id="IPR052362">
    <property type="entry name" value="HTH-GbsR_regulator"/>
</dbReference>
<proteinExistence type="inferred from homology"/>
<dbReference type="InterPro" id="IPR036390">
    <property type="entry name" value="WH_DNA-bd_sf"/>
</dbReference>
<comment type="similarity">
    <text evidence="4">Belongs to the GbsR family.</text>
</comment>
<dbReference type="Proteomes" id="UP000297975">
    <property type="component" value="Unassembled WGS sequence"/>
</dbReference>
<dbReference type="PANTHER" id="PTHR38465:SF1">
    <property type="entry name" value="HTH-TYPE TRANSCRIPTIONAL REGULATOR MJ1563-RELATED"/>
    <property type="match status" value="1"/>
</dbReference>
<evidence type="ECO:0000313" key="5">
    <source>
        <dbReference type="EMBL" id="TFB22794.1"/>
    </source>
</evidence>
<dbReference type="InterPro" id="IPR036388">
    <property type="entry name" value="WH-like_DNA-bd_sf"/>
</dbReference>
<protein>
    <recommendedName>
        <fullName evidence="4">HTH-type transcriptional regulator</fullName>
    </recommendedName>
</protein>
<evidence type="ECO:0000256" key="2">
    <source>
        <dbReference type="ARBA" id="ARBA00023125"/>
    </source>
</evidence>
<dbReference type="InterPro" id="IPR026282">
    <property type="entry name" value="MJ1563"/>
</dbReference>
<name>A0A4Y8IQQ6_9BACI</name>
<evidence type="ECO:0000256" key="1">
    <source>
        <dbReference type="ARBA" id="ARBA00023015"/>
    </source>
</evidence>
<dbReference type="GO" id="GO:0003677">
    <property type="term" value="F:DNA binding"/>
    <property type="evidence" value="ECO:0007669"/>
    <property type="project" value="UniProtKB-UniRule"/>
</dbReference>
<keyword evidence="2 4" id="KW-0238">DNA-binding</keyword>
<comment type="caution">
    <text evidence="5">The sequence shown here is derived from an EMBL/GenBank/DDBJ whole genome shotgun (WGS) entry which is preliminary data.</text>
</comment>
<dbReference type="Gene3D" id="1.10.10.10">
    <property type="entry name" value="Winged helix-like DNA-binding domain superfamily/Winged helix DNA-binding domain"/>
    <property type="match status" value="1"/>
</dbReference>
<dbReference type="AlphaFoldDB" id="A0A4Y8IQQ6"/>
<dbReference type="SUPFAM" id="SSF46785">
    <property type="entry name" value="Winged helix' DNA-binding domain"/>
    <property type="match status" value="1"/>
</dbReference>
<evidence type="ECO:0000256" key="4">
    <source>
        <dbReference type="PIRNR" id="PIRNR006707"/>
    </source>
</evidence>
<keyword evidence="3 4" id="KW-0804">Transcription</keyword>
<dbReference type="EMBL" id="SOPW01000005">
    <property type="protein sequence ID" value="TFB22794.1"/>
    <property type="molecule type" value="Genomic_DNA"/>
</dbReference>
<dbReference type="PIRSF" id="PIRSF006707">
    <property type="entry name" value="MJ1563"/>
    <property type="match status" value="1"/>
</dbReference>
<evidence type="ECO:0000256" key="3">
    <source>
        <dbReference type="ARBA" id="ARBA00023163"/>
    </source>
</evidence>
<keyword evidence="6" id="KW-1185">Reference proteome</keyword>
<dbReference type="PANTHER" id="PTHR38465">
    <property type="entry name" value="HTH-TYPE TRANSCRIPTIONAL REGULATOR MJ1563-RELATED"/>
    <property type="match status" value="1"/>
</dbReference>
<gene>
    <name evidence="5" type="ORF">E3U55_06040</name>
</gene>
<evidence type="ECO:0000313" key="6">
    <source>
        <dbReference type="Proteomes" id="UP000297975"/>
    </source>
</evidence>
<organism evidence="5 6">
    <name type="scientific">Filobacillus milosensis</name>
    <dbReference type="NCBI Taxonomy" id="94137"/>
    <lineage>
        <taxon>Bacteria</taxon>
        <taxon>Bacillati</taxon>
        <taxon>Bacillota</taxon>
        <taxon>Bacilli</taxon>
        <taxon>Bacillales</taxon>
        <taxon>Bacillaceae</taxon>
        <taxon>Filobacillus</taxon>
    </lineage>
</organism>
<sequence>MDSNEKLNQLKEEVYNQIADNMNSYGFPSTIGLVMGIIYYEREPMTLEQLSERTGMSKTRMSQAVRQLIQLNLARKVYGQGSRKDLYTVEQDYYSTFINLFTQNWRQTVQRNEQIKRRMRRELEELLAEDNLTDAEREDAEDLYQETEVSLEFSDWLSRMVDFFESGEIFKYVPKNVKK</sequence>
<accession>A0A4Y8IQQ6</accession>
<keyword evidence="1 4" id="KW-0805">Transcription regulation</keyword>
<reference evidence="5 6" key="1">
    <citation type="submission" date="2019-03" db="EMBL/GenBank/DDBJ databases">
        <authorList>
            <person name="He R.-H."/>
        </authorList>
    </citation>
    <scope>NUCLEOTIDE SEQUENCE [LARGE SCALE GENOMIC DNA]</scope>
    <source>
        <strain evidence="6">SH 714</strain>
    </source>
</reference>